<dbReference type="RefSeq" id="WP_264843823.1">
    <property type="nucleotide sequence ID" value="NZ_AP025628.1"/>
</dbReference>
<evidence type="ECO:0000256" key="1">
    <source>
        <dbReference type="ARBA" id="ARBA00022737"/>
    </source>
</evidence>
<feature type="domain" description="SLH" evidence="4">
    <location>
        <begin position="53"/>
        <end position="116"/>
    </location>
</feature>
<evidence type="ECO:0000256" key="2">
    <source>
        <dbReference type="SAM" id="MobiDB-lite"/>
    </source>
</evidence>
<proteinExistence type="predicted"/>
<protein>
    <recommendedName>
        <fullName evidence="4">SLH domain-containing protein</fullName>
    </recommendedName>
</protein>
<dbReference type="PROSITE" id="PS51272">
    <property type="entry name" value="SLH"/>
    <property type="match status" value="2"/>
</dbReference>
<dbReference type="AlphaFoldDB" id="A0AA35G751"/>
<dbReference type="PANTHER" id="PTHR43308">
    <property type="entry name" value="OUTER MEMBRANE PROTEIN ALPHA-RELATED"/>
    <property type="match status" value="1"/>
</dbReference>
<evidence type="ECO:0000256" key="3">
    <source>
        <dbReference type="SAM" id="SignalP"/>
    </source>
</evidence>
<gene>
    <name evidence="5" type="ORF">caldi_08110</name>
</gene>
<feature type="region of interest" description="Disordered" evidence="2">
    <location>
        <begin position="30"/>
        <end position="59"/>
    </location>
</feature>
<organism evidence="5 6">
    <name type="scientific">Caldinitratiruptor microaerophilus</name>
    <dbReference type="NCBI Taxonomy" id="671077"/>
    <lineage>
        <taxon>Bacteria</taxon>
        <taxon>Bacillati</taxon>
        <taxon>Bacillota</taxon>
        <taxon>Clostridia</taxon>
        <taxon>Eubacteriales</taxon>
        <taxon>Symbiobacteriaceae</taxon>
        <taxon>Caldinitratiruptor</taxon>
    </lineage>
</organism>
<feature type="domain" description="SLH" evidence="4">
    <location>
        <begin position="166"/>
        <end position="223"/>
    </location>
</feature>
<accession>A0AA35G751</accession>
<keyword evidence="3" id="KW-0732">Signal</keyword>
<dbReference type="Proteomes" id="UP001163687">
    <property type="component" value="Chromosome"/>
</dbReference>
<dbReference type="InterPro" id="IPR001119">
    <property type="entry name" value="SLH_dom"/>
</dbReference>
<evidence type="ECO:0000313" key="5">
    <source>
        <dbReference type="EMBL" id="BDG59721.1"/>
    </source>
</evidence>
<reference evidence="5" key="1">
    <citation type="submission" date="2022-03" db="EMBL/GenBank/DDBJ databases">
        <title>Complete genome sequence of Caldinitratiruptor microaerophilus.</title>
        <authorList>
            <person name="Mukaiyama R."/>
            <person name="Nishiyama T."/>
            <person name="Ueda K."/>
        </authorList>
    </citation>
    <scope>NUCLEOTIDE SEQUENCE</scope>
    <source>
        <strain evidence="5">JCM 16183</strain>
    </source>
</reference>
<dbReference type="InterPro" id="IPR051465">
    <property type="entry name" value="Cell_Envelope_Struct_Comp"/>
</dbReference>
<keyword evidence="1" id="KW-0677">Repeat</keyword>
<sequence>MRRRHLLAVALITSVLLAATPASSLTGVYGGGGTSAPPPKPVPLPPHLQPTPVTSPPADVPADHWASSAINQLRTAGLMIGDPDGNFRPDAQVSTAETVMVFLRLLGFSPKVGVDGQHWADPALELARSVGWIGENQAKRPDDGMDRVGVALVLARALKIEPVSGSPPWSDVSGLPPDALGYLVALYQKGLFMGYPDGTFRPDRVVTRAEIAVLVSRILAGIR</sequence>
<evidence type="ECO:0000313" key="6">
    <source>
        <dbReference type="Proteomes" id="UP001163687"/>
    </source>
</evidence>
<name>A0AA35G751_9FIRM</name>
<feature type="signal peptide" evidence="3">
    <location>
        <begin position="1"/>
        <end position="18"/>
    </location>
</feature>
<evidence type="ECO:0000259" key="4">
    <source>
        <dbReference type="PROSITE" id="PS51272"/>
    </source>
</evidence>
<dbReference type="EMBL" id="AP025628">
    <property type="protein sequence ID" value="BDG59721.1"/>
    <property type="molecule type" value="Genomic_DNA"/>
</dbReference>
<keyword evidence="6" id="KW-1185">Reference proteome</keyword>
<dbReference type="KEGG" id="cmic:caldi_08110"/>
<feature type="compositionally biased region" description="Pro residues" evidence="2">
    <location>
        <begin position="36"/>
        <end position="59"/>
    </location>
</feature>
<dbReference type="PANTHER" id="PTHR43308:SF5">
    <property type="entry name" value="S-LAYER PROTEIN _ PEPTIDOGLYCAN ENDO-BETA-N-ACETYLGLUCOSAMINIDASE"/>
    <property type="match status" value="1"/>
</dbReference>
<feature type="chain" id="PRO_5041468635" description="SLH domain-containing protein" evidence="3">
    <location>
        <begin position="19"/>
        <end position="223"/>
    </location>
</feature>
<dbReference type="Pfam" id="PF00395">
    <property type="entry name" value="SLH"/>
    <property type="match status" value="2"/>
</dbReference>